<dbReference type="EMBL" id="CH954178">
    <property type="protein sequence ID" value="KQS44291.1"/>
    <property type="molecule type" value="Genomic_DNA"/>
</dbReference>
<accession>A0A0Q5UHG5</accession>
<protein>
    <submittedName>
        <fullName evidence="2">Uncharacterized protein</fullName>
    </submittedName>
</protein>
<reference evidence="2 3" key="2">
    <citation type="journal article" date="2008" name="Bioinformatics">
        <title>Assembly reconciliation.</title>
        <authorList>
            <person name="Zimin A.V."/>
            <person name="Smith D.R."/>
            <person name="Sutton G."/>
            <person name="Yorke J.A."/>
        </authorList>
    </citation>
    <scope>NUCLEOTIDE SEQUENCE [LARGE SCALE GENOMIC DNA]</scope>
    <source>
        <strain evidence="2 3">TSC#14021-0224.01</strain>
    </source>
</reference>
<feature type="chain" id="PRO_5006264505" evidence="1">
    <location>
        <begin position="29"/>
        <end position="87"/>
    </location>
</feature>
<dbReference type="OrthoDB" id="7830001at2759"/>
<reference evidence="2 3" key="1">
    <citation type="journal article" date="2007" name="Nature">
        <title>Evolution of genes and genomes on the Drosophila phylogeny.</title>
        <authorList>
            <consortium name="Drosophila 12 Genomes Consortium"/>
            <person name="Clark A.G."/>
            <person name="Eisen M.B."/>
            <person name="Smith D.R."/>
            <person name="Bergman C.M."/>
            <person name="Oliver B."/>
            <person name="Markow T.A."/>
            <person name="Kaufman T.C."/>
            <person name="Kellis M."/>
            <person name="Gelbart W."/>
            <person name="Iyer V.N."/>
            <person name="Pollard D.A."/>
            <person name="Sackton T.B."/>
            <person name="Larracuente A.M."/>
            <person name="Singh N.D."/>
            <person name="Abad J.P."/>
            <person name="Abt D.N."/>
            <person name="Adryan B."/>
            <person name="Aguade M."/>
            <person name="Akashi H."/>
            <person name="Anderson W.W."/>
            <person name="Aquadro C.F."/>
            <person name="Ardell D.H."/>
            <person name="Arguello R."/>
            <person name="Artieri C.G."/>
            <person name="Barbash D.A."/>
            <person name="Barker D."/>
            <person name="Barsanti P."/>
            <person name="Batterham P."/>
            <person name="Batzoglou S."/>
            <person name="Begun D."/>
            <person name="Bhutkar A."/>
            <person name="Blanco E."/>
            <person name="Bosak S.A."/>
            <person name="Bradley R.K."/>
            <person name="Brand A.D."/>
            <person name="Brent M.R."/>
            <person name="Brooks A.N."/>
            <person name="Brown R.H."/>
            <person name="Butlin R.K."/>
            <person name="Caggese C."/>
            <person name="Calvi B.R."/>
            <person name="Bernardo de Carvalho A."/>
            <person name="Caspi A."/>
            <person name="Castrezana S."/>
            <person name="Celniker S.E."/>
            <person name="Chang J.L."/>
            <person name="Chapple C."/>
            <person name="Chatterji S."/>
            <person name="Chinwalla A."/>
            <person name="Civetta A."/>
            <person name="Clifton S.W."/>
            <person name="Comeron J.M."/>
            <person name="Costello J.C."/>
            <person name="Coyne J.A."/>
            <person name="Daub J."/>
            <person name="David R.G."/>
            <person name="Delcher A.L."/>
            <person name="Delehaunty K."/>
            <person name="Do C.B."/>
            <person name="Ebling H."/>
            <person name="Edwards K."/>
            <person name="Eickbush T."/>
            <person name="Evans J.D."/>
            <person name="Filipski A."/>
            <person name="Findeiss S."/>
            <person name="Freyhult E."/>
            <person name="Fulton L."/>
            <person name="Fulton R."/>
            <person name="Garcia A.C."/>
            <person name="Gardiner A."/>
            <person name="Garfield D.A."/>
            <person name="Garvin B.E."/>
            <person name="Gibson G."/>
            <person name="Gilbert D."/>
            <person name="Gnerre S."/>
            <person name="Godfrey J."/>
            <person name="Good R."/>
            <person name="Gotea V."/>
            <person name="Gravely B."/>
            <person name="Greenberg A.J."/>
            <person name="Griffiths-Jones S."/>
            <person name="Gross S."/>
            <person name="Guigo R."/>
            <person name="Gustafson E.A."/>
            <person name="Haerty W."/>
            <person name="Hahn M.W."/>
            <person name="Halligan D.L."/>
            <person name="Halpern A.L."/>
            <person name="Halter G.M."/>
            <person name="Han M.V."/>
            <person name="Heger A."/>
            <person name="Hillier L."/>
            <person name="Hinrichs A.S."/>
            <person name="Holmes I."/>
            <person name="Hoskins R.A."/>
            <person name="Hubisz M.J."/>
            <person name="Hultmark D."/>
            <person name="Huntley M.A."/>
            <person name="Jaffe D.B."/>
            <person name="Jagadeeshan S."/>
            <person name="Jeck W.R."/>
            <person name="Johnson J."/>
            <person name="Jones C.D."/>
            <person name="Jordan W.C."/>
            <person name="Karpen G.H."/>
            <person name="Kataoka E."/>
            <person name="Keightley P.D."/>
            <person name="Kheradpour P."/>
            <person name="Kirkness E.F."/>
            <person name="Koerich L.B."/>
            <person name="Kristiansen K."/>
            <person name="Kudrna D."/>
            <person name="Kulathinal R.J."/>
            <person name="Kumar S."/>
            <person name="Kwok R."/>
            <person name="Lander E."/>
            <person name="Langley C.H."/>
            <person name="Lapoint R."/>
            <person name="Lazzaro B.P."/>
            <person name="Lee S.J."/>
            <person name="Levesque L."/>
            <person name="Li R."/>
            <person name="Lin C.F."/>
            <person name="Lin M.F."/>
            <person name="Lindblad-Toh K."/>
            <person name="Llopart A."/>
            <person name="Long M."/>
            <person name="Low L."/>
            <person name="Lozovsky E."/>
            <person name="Lu J."/>
            <person name="Luo M."/>
            <person name="Machado C.A."/>
            <person name="Makalowski W."/>
            <person name="Marzo M."/>
            <person name="Matsuda M."/>
            <person name="Matzkin L."/>
            <person name="McAllister B."/>
            <person name="McBride C.S."/>
            <person name="McKernan B."/>
            <person name="McKernan K."/>
            <person name="Mendez-Lago M."/>
            <person name="Minx P."/>
            <person name="Mollenhauer M.U."/>
            <person name="Montooth K."/>
            <person name="Mount S.M."/>
            <person name="Mu X."/>
            <person name="Myers E."/>
            <person name="Negre B."/>
            <person name="Newfeld S."/>
            <person name="Nielsen R."/>
            <person name="Noor M.A."/>
            <person name="O'Grady P."/>
            <person name="Pachter L."/>
            <person name="Papaceit M."/>
            <person name="Parisi M.J."/>
            <person name="Parisi M."/>
            <person name="Parts L."/>
            <person name="Pedersen J.S."/>
            <person name="Pesole G."/>
            <person name="Phillippy A.M."/>
            <person name="Ponting C.P."/>
            <person name="Pop M."/>
            <person name="Porcelli D."/>
            <person name="Powell J.R."/>
            <person name="Prohaska S."/>
            <person name="Pruitt K."/>
            <person name="Puig M."/>
            <person name="Quesneville H."/>
            <person name="Ram K.R."/>
            <person name="Rand D."/>
            <person name="Rasmussen M.D."/>
            <person name="Reed L.K."/>
            <person name="Reenan R."/>
            <person name="Reily A."/>
            <person name="Remington K.A."/>
            <person name="Rieger T.T."/>
            <person name="Ritchie M.G."/>
            <person name="Robin C."/>
            <person name="Rogers Y.H."/>
            <person name="Rohde C."/>
            <person name="Rozas J."/>
            <person name="Rubenfield M.J."/>
            <person name="Ruiz A."/>
            <person name="Russo S."/>
            <person name="Salzberg S.L."/>
            <person name="Sanchez-Gracia A."/>
            <person name="Saranga D.J."/>
            <person name="Sato H."/>
            <person name="Schaeffer S.W."/>
            <person name="Schatz M.C."/>
            <person name="Schlenke T."/>
            <person name="Schwartz R."/>
            <person name="Segarra C."/>
            <person name="Singh R.S."/>
            <person name="Sirot L."/>
            <person name="Sirota M."/>
            <person name="Sisneros N.B."/>
            <person name="Smith C.D."/>
            <person name="Smith T.F."/>
            <person name="Spieth J."/>
            <person name="Stage D.E."/>
            <person name="Stark A."/>
            <person name="Stephan W."/>
            <person name="Strausberg R.L."/>
            <person name="Strempel S."/>
            <person name="Sturgill D."/>
            <person name="Sutton G."/>
            <person name="Sutton G.G."/>
            <person name="Tao W."/>
            <person name="Teichmann S."/>
            <person name="Tobari Y.N."/>
            <person name="Tomimura Y."/>
            <person name="Tsolas J.M."/>
            <person name="Valente V.L."/>
            <person name="Venter E."/>
            <person name="Venter J.C."/>
            <person name="Vicario S."/>
            <person name="Vieira F.G."/>
            <person name="Vilella A.J."/>
            <person name="Villasante A."/>
            <person name="Walenz B."/>
            <person name="Wang J."/>
            <person name="Wasserman M."/>
            <person name="Watts T."/>
            <person name="Wilson D."/>
            <person name="Wilson R.K."/>
            <person name="Wing R.A."/>
            <person name="Wolfner M.F."/>
            <person name="Wong A."/>
            <person name="Wong G.K."/>
            <person name="Wu C.I."/>
            <person name="Wu G."/>
            <person name="Yamamoto D."/>
            <person name="Yang H.P."/>
            <person name="Yang S.P."/>
            <person name="Yorke J.A."/>
            <person name="Yoshida K."/>
            <person name="Zdobnov E."/>
            <person name="Zhang P."/>
            <person name="Zhang Y."/>
            <person name="Zimin A.V."/>
            <person name="Baldwin J."/>
            <person name="Abdouelleil A."/>
            <person name="Abdulkadir J."/>
            <person name="Abebe A."/>
            <person name="Abera B."/>
            <person name="Abreu J."/>
            <person name="Acer S.C."/>
            <person name="Aftuck L."/>
            <person name="Alexander A."/>
            <person name="An P."/>
            <person name="Anderson E."/>
            <person name="Anderson S."/>
            <person name="Arachi H."/>
            <person name="Azer M."/>
            <person name="Bachantsang P."/>
            <person name="Barry A."/>
            <person name="Bayul T."/>
            <person name="Berlin A."/>
            <person name="Bessette D."/>
            <person name="Bloom T."/>
            <person name="Blye J."/>
            <person name="Boguslavskiy L."/>
            <person name="Bonnet C."/>
            <person name="Boukhgalter B."/>
            <person name="Bourzgui I."/>
            <person name="Brown A."/>
            <person name="Cahill P."/>
            <person name="Channer S."/>
            <person name="Cheshatsang Y."/>
            <person name="Chuda L."/>
            <person name="Citroen M."/>
            <person name="Collymore A."/>
            <person name="Cooke P."/>
            <person name="Costello M."/>
            <person name="D'Aco K."/>
            <person name="Daza R."/>
            <person name="De Haan G."/>
            <person name="DeGray S."/>
            <person name="DeMaso C."/>
            <person name="Dhargay N."/>
            <person name="Dooley K."/>
            <person name="Dooley E."/>
            <person name="Doricent M."/>
            <person name="Dorje P."/>
            <person name="Dorjee K."/>
            <person name="Dupes A."/>
            <person name="Elong R."/>
            <person name="Falk J."/>
            <person name="Farina A."/>
            <person name="Faro S."/>
            <person name="Ferguson D."/>
            <person name="Fisher S."/>
            <person name="Foley C.D."/>
            <person name="Franke A."/>
            <person name="Friedrich D."/>
            <person name="Gadbois L."/>
            <person name="Gearin G."/>
            <person name="Gearin C.R."/>
            <person name="Giannoukos G."/>
            <person name="Goode T."/>
            <person name="Graham J."/>
            <person name="Grandbois E."/>
            <person name="Grewal S."/>
            <person name="Gyaltsen K."/>
            <person name="Hafez N."/>
            <person name="Hagos B."/>
            <person name="Hall J."/>
            <person name="Henson C."/>
            <person name="Hollinger A."/>
            <person name="Honan T."/>
            <person name="Huard M.D."/>
            <person name="Hughes L."/>
            <person name="Hurhula B."/>
            <person name="Husby M.E."/>
            <person name="Kamat A."/>
            <person name="Kanga B."/>
            <person name="Kashin S."/>
            <person name="Khazanovich D."/>
            <person name="Kisner P."/>
            <person name="Lance K."/>
            <person name="Lara M."/>
            <person name="Lee W."/>
            <person name="Lennon N."/>
            <person name="Letendre F."/>
            <person name="LeVine R."/>
            <person name="Lipovsky A."/>
            <person name="Liu X."/>
            <person name="Liu J."/>
            <person name="Liu S."/>
            <person name="Lokyitsang T."/>
            <person name="Lokyitsang Y."/>
            <person name="Lubonja R."/>
            <person name="Lui A."/>
            <person name="MacDonald P."/>
            <person name="Magnisalis V."/>
            <person name="Maru K."/>
            <person name="Matthews C."/>
            <person name="McCusker W."/>
            <person name="McDonough S."/>
            <person name="Mehta T."/>
            <person name="Meldrim J."/>
            <person name="Meneus L."/>
            <person name="Mihai O."/>
            <person name="Mihalev A."/>
            <person name="Mihova T."/>
            <person name="Mittelman R."/>
            <person name="Mlenga V."/>
            <person name="Montmayeur A."/>
            <person name="Mulrain L."/>
            <person name="Navidi A."/>
            <person name="Naylor J."/>
            <person name="Negash T."/>
            <person name="Nguyen T."/>
            <person name="Nguyen N."/>
            <person name="Nicol R."/>
            <person name="Norbu C."/>
            <person name="Norbu N."/>
            <person name="Novod N."/>
            <person name="O'Neill B."/>
            <person name="Osman S."/>
            <person name="Markiewicz E."/>
            <person name="Oyono O.L."/>
            <person name="Patti C."/>
            <person name="Phunkhang P."/>
            <person name="Pierre F."/>
            <person name="Priest M."/>
            <person name="Raghuraman S."/>
            <person name="Rege F."/>
            <person name="Reyes R."/>
            <person name="Rise C."/>
            <person name="Rogov P."/>
            <person name="Ross K."/>
            <person name="Ryan E."/>
            <person name="Settipalli S."/>
            <person name="Shea T."/>
            <person name="Sherpa N."/>
            <person name="Shi L."/>
            <person name="Shih D."/>
            <person name="Sparrow T."/>
            <person name="Spaulding J."/>
            <person name="Stalker J."/>
            <person name="Stange-Thomann N."/>
            <person name="Stavropoulos S."/>
            <person name="Stone C."/>
            <person name="Strader C."/>
            <person name="Tesfaye S."/>
            <person name="Thomson T."/>
            <person name="Thoulutsang Y."/>
            <person name="Thoulutsang D."/>
            <person name="Topham K."/>
            <person name="Topping I."/>
            <person name="Tsamla T."/>
            <person name="Vassiliev H."/>
            <person name="Vo A."/>
            <person name="Wangchuk T."/>
            <person name="Wangdi T."/>
            <person name="Weiand M."/>
            <person name="Wilkinson J."/>
            <person name="Wilson A."/>
            <person name="Yadav S."/>
            <person name="Young G."/>
            <person name="Yu Q."/>
            <person name="Zembek L."/>
            <person name="Zhong D."/>
            <person name="Zimmer A."/>
            <person name="Zwirko Z."/>
            <person name="Jaffe D.B."/>
            <person name="Alvarez P."/>
            <person name="Brockman W."/>
            <person name="Butler J."/>
            <person name="Chin C."/>
            <person name="Gnerre S."/>
            <person name="Grabherr M."/>
            <person name="Kleber M."/>
            <person name="Mauceli E."/>
            <person name="MacCallum I."/>
        </authorList>
    </citation>
    <scope>NUCLEOTIDE SEQUENCE [LARGE SCALE GENOMIC DNA]</scope>
    <source>
        <strain evidence="2 3">TSC#14021-0224.01</strain>
    </source>
</reference>
<proteinExistence type="predicted"/>
<keyword evidence="3" id="KW-1185">Reference proteome</keyword>
<evidence type="ECO:0000256" key="1">
    <source>
        <dbReference type="SAM" id="SignalP"/>
    </source>
</evidence>
<keyword evidence="1" id="KW-0732">Signal</keyword>
<dbReference type="Proteomes" id="UP000008711">
    <property type="component" value="Unassembled WGS sequence"/>
</dbReference>
<sequence>MRTSSGDRCLFYSIFLLLLICNLERISGDVSPADVKSIEPYIPTIWERFLSGVRKYPWKTNVMEKESPENAKRRSLLWQRLTMSTVL</sequence>
<feature type="signal peptide" evidence="1">
    <location>
        <begin position="1"/>
        <end position="28"/>
    </location>
</feature>
<name>A0A0Q5UHG5_DROER</name>
<dbReference type="AlphaFoldDB" id="A0A0Q5UHG5"/>
<evidence type="ECO:0000313" key="2">
    <source>
        <dbReference type="EMBL" id="KQS44291.1"/>
    </source>
</evidence>
<dbReference type="KEGG" id="der:26526851"/>
<gene>
    <name evidence="2" type="primary">Dere\GG27027</name>
    <name evidence="2" type="synonym">GG27027</name>
    <name evidence="2" type="ORF">Dere_GG27027</name>
</gene>
<evidence type="ECO:0000313" key="3">
    <source>
        <dbReference type="Proteomes" id="UP000008711"/>
    </source>
</evidence>
<organism evidence="2 3">
    <name type="scientific">Drosophila erecta</name>
    <name type="common">Fruit fly</name>
    <dbReference type="NCBI Taxonomy" id="7220"/>
    <lineage>
        <taxon>Eukaryota</taxon>
        <taxon>Metazoa</taxon>
        <taxon>Ecdysozoa</taxon>
        <taxon>Arthropoda</taxon>
        <taxon>Hexapoda</taxon>
        <taxon>Insecta</taxon>
        <taxon>Pterygota</taxon>
        <taxon>Neoptera</taxon>
        <taxon>Endopterygota</taxon>
        <taxon>Diptera</taxon>
        <taxon>Brachycera</taxon>
        <taxon>Muscomorpha</taxon>
        <taxon>Ephydroidea</taxon>
        <taxon>Drosophilidae</taxon>
        <taxon>Drosophila</taxon>
        <taxon>Sophophora</taxon>
    </lineage>
</organism>